<dbReference type="Gene3D" id="3.30.572.10">
    <property type="entry name" value="Thymidylate synthase/dCMP hydroxymethylase domain"/>
    <property type="match status" value="1"/>
</dbReference>
<reference evidence="5 6" key="1">
    <citation type="submission" date="2020-07" db="EMBL/GenBank/DDBJ databases">
        <title>Comparative genomics of pyrophilous fungi reveals a link between fire events and developmental genes.</title>
        <authorList>
            <consortium name="DOE Joint Genome Institute"/>
            <person name="Steindorff A.S."/>
            <person name="Carver A."/>
            <person name="Calhoun S."/>
            <person name="Stillman K."/>
            <person name="Liu H."/>
            <person name="Lipzen A."/>
            <person name="Pangilinan J."/>
            <person name="Labutti K."/>
            <person name="Bruns T.D."/>
            <person name="Grigoriev I.V."/>
        </authorList>
    </citation>
    <scope>NUCLEOTIDE SEQUENCE [LARGE SCALE GENOMIC DNA]</scope>
    <source>
        <strain evidence="5 6">CBS 144469</strain>
    </source>
</reference>
<dbReference type="OrthoDB" id="766at2759"/>
<dbReference type="PANTHER" id="PTHR11548">
    <property type="entry name" value="THYMIDYLATE SYNTHASE 1"/>
    <property type="match status" value="1"/>
</dbReference>
<dbReference type="GO" id="GO:0006231">
    <property type="term" value="P:dTMP biosynthetic process"/>
    <property type="evidence" value="ECO:0007669"/>
    <property type="project" value="TreeGrafter"/>
</dbReference>
<evidence type="ECO:0000256" key="1">
    <source>
        <dbReference type="ARBA" id="ARBA00022603"/>
    </source>
</evidence>
<keyword evidence="2" id="KW-0808">Transferase</keyword>
<sequence>MTRMERMLEERAITKNERHCVRCKVSIILVLKMAIQSDEGGTDIVSLPSAVGRGGWPGVEGMRGVKKHRTFEESARERNKRPMRQRGEGGAPKRDTPCRDLTRLPVTPQPNAFLSSTTMTLTGAPHEEHRASRSSETLPTGTLALFAPPALRFTLAHNTLPLLTTKRTFLRGIVEELLWFMRGSTDSKLLLAKVVRIWDGNGSRREGGGFQWRHYGAKYTDADANYTGQRVDKLEECMKKITEKRCLTWLVVNRTGR</sequence>
<feature type="domain" description="Thymidylate synthase/dCMP hydroxymethylase" evidence="4">
    <location>
        <begin position="139"/>
        <end position="244"/>
    </location>
</feature>
<evidence type="ECO:0000259" key="4">
    <source>
        <dbReference type="Pfam" id="PF00303"/>
    </source>
</evidence>
<feature type="region of interest" description="Disordered" evidence="3">
    <location>
        <begin position="70"/>
        <end position="114"/>
    </location>
</feature>
<dbReference type="InterPro" id="IPR036926">
    <property type="entry name" value="Thymidate_synth/dCMP_Mease_sf"/>
</dbReference>
<dbReference type="InterPro" id="IPR045097">
    <property type="entry name" value="Thymidate_synth/dCMP_Mease"/>
</dbReference>
<dbReference type="PANTHER" id="PTHR11548:SF2">
    <property type="entry name" value="THYMIDYLATE SYNTHASE"/>
    <property type="match status" value="1"/>
</dbReference>
<dbReference type="EMBL" id="JACGCI010000058">
    <property type="protein sequence ID" value="KAF6750170.1"/>
    <property type="molecule type" value="Genomic_DNA"/>
</dbReference>
<protein>
    <submittedName>
        <fullName evidence="5">Thymidylate synthase/dCMP hydroxymethylase domain-containing protein</fullName>
    </submittedName>
</protein>
<evidence type="ECO:0000256" key="2">
    <source>
        <dbReference type="ARBA" id="ARBA00022679"/>
    </source>
</evidence>
<keyword evidence="1 5" id="KW-0489">Methyltransferase</keyword>
<organism evidence="5 6">
    <name type="scientific">Ephemerocybe angulata</name>
    <dbReference type="NCBI Taxonomy" id="980116"/>
    <lineage>
        <taxon>Eukaryota</taxon>
        <taxon>Fungi</taxon>
        <taxon>Dikarya</taxon>
        <taxon>Basidiomycota</taxon>
        <taxon>Agaricomycotina</taxon>
        <taxon>Agaricomycetes</taxon>
        <taxon>Agaricomycetidae</taxon>
        <taxon>Agaricales</taxon>
        <taxon>Agaricineae</taxon>
        <taxon>Psathyrellaceae</taxon>
        <taxon>Ephemerocybe</taxon>
    </lineage>
</organism>
<keyword evidence="6" id="KW-1185">Reference proteome</keyword>
<dbReference type="AlphaFoldDB" id="A0A8H6M0T6"/>
<name>A0A8H6M0T6_9AGAR</name>
<dbReference type="Proteomes" id="UP000521943">
    <property type="component" value="Unassembled WGS sequence"/>
</dbReference>
<evidence type="ECO:0000313" key="6">
    <source>
        <dbReference type="Proteomes" id="UP000521943"/>
    </source>
</evidence>
<feature type="compositionally biased region" description="Basic and acidic residues" evidence="3">
    <location>
        <begin position="85"/>
        <end position="102"/>
    </location>
</feature>
<dbReference type="GO" id="GO:0005739">
    <property type="term" value="C:mitochondrion"/>
    <property type="evidence" value="ECO:0007669"/>
    <property type="project" value="TreeGrafter"/>
</dbReference>
<accession>A0A8H6M0T6</accession>
<dbReference type="GO" id="GO:0004799">
    <property type="term" value="F:thymidylate synthase activity"/>
    <property type="evidence" value="ECO:0007669"/>
    <property type="project" value="TreeGrafter"/>
</dbReference>
<proteinExistence type="predicted"/>
<gene>
    <name evidence="5" type="ORF">DFP72DRAFT_1139783</name>
</gene>
<dbReference type="GO" id="GO:0032259">
    <property type="term" value="P:methylation"/>
    <property type="evidence" value="ECO:0007669"/>
    <property type="project" value="UniProtKB-KW"/>
</dbReference>
<evidence type="ECO:0000256" key="3">
    <source>
        <dbReference type="SAM" id="MobiDB-lite"/>
    </source>
</evidence>
<dbReference type="InterPro" id="IPR023451">
    <property type="entry name" value="Thymidate_synth/dCMP_Mease_dom"/>
</dbReference>
<dbReference type="Pfam" id="PF00303">
    <property type="entry name" value="Thymidylat_synt"/>
    <property type="match status" value="1"/>
</dbReference>
<comment type="caution">
    <text evidence="5">The sequence shown here is derived from an EMBL/GenBank/DDBJ whole genome shotgun (WGS) entry which is preliminary data.</text>
</comment>
<evidence type="ECO:0000313" key="5">
    <source>
        <dbReference type="EMBL" id="KAF6750170.1"/>
    </source>
</evidence>
<dbReference type="SUPFAM" id="SSF55831">
    <property type="entry name" value="Thymidylate synthase/dCMP hydroxymethylase"/>
    <property type="match status" value="1"/>
</dbReference>
<dbReference type="GO" id="GO:0005829">
    <property type="term" value="C:cytosol"/>
    <property type="evidence" value="ECO:0007669"/>
    <property type="project" value="TreeGrafter"/>
</dbReference>